<evidence type="ECO:0000313" key="5">
    <source>
        <dbReference type="Proteomes" id="UP000826050"/>
    </source>
</evidence>
<dbReference type="PANTHER" id="PTHR43877:SF2">
    <property type="entry name" value="AMINOALKYLPHOSPHONATE N-ACETYLTRANSFERASE-RELATED"/>
    <property type="match status" value="1"/>
</dbReference>
<reference evidence="4 5" key="1">
    <citation type="submission" date="2020-02" db="EMBL/GenBank/DDBJ databases">
        <title>Partial ammonium oxidation to N2 by heterotrophic bacteria.</title>
        <authorList>
            <person name="Wu M."/>
        </authorList>
    </citation>
    <scope>NUCLEOTIDE SEQUENCE [LARGE SCALE GENOMIC DNA]</scope>
    <source>
        <strain evidence="4 5">HO-1</strain>
    </source>
</reference>
<proteinExistence type="predicted"/>
<dbReference type="Proteomes" id="UP000826050">
    <property type="component" value="Chromosome"/>
</dbReference>
<dbReference type="Gene3D" id="3.40.630.30">
    <property type="match status" value="1"/>
</dbReference>
<dbReference type="CDD" id="cd04301">
    <property type="entry name" value="NAT_SF"/>
    <property type="match status" value="1"/>
</dbReference>
<dbReference type="RefSeq" id="WP_059317847.1">
    <property type="nucleotide sequence ID" value="NZ_CP049362.1"/>
</dbReference>
<keyword evidence="2" id="KW-0012">Acyltransferase</keyword>
<dbReference type="PROSITE" id="PS51186">
    <property type="entry name" value="GNAT"/>
    <property type="match status" value="1"/>
</dbReference>
<dbReference type="InterPro" id="IPR016181">
    <property type="entry name" value="Acyl_CoA_acyltransferase"/>
</dbReference>
<protein>
    <submittedName>
        <fullName evidence="4">GNAT family N-acetyltransferase</fullName>
    </submittedName>
</protein>
<feature type="domain" description="N-acetyltransferase" evidence="3">
    <location>
        <begin position="1"/>
        <end position="140"/>
    </location>
</feature>
<evidence type="ECO:0000256" key="2">
    <source>
        <dbReference type="ARBA" id="ARBA00023315"/>
    </source>
</evidence>
<evidence type="ECO:0000259" key="3">
    <source>
        <dbReference type="PROSITE" id="PS51186"/>
    </source>
</evidence>
<evidence type="ECO:0000313" key="4">
    <source>
        <dbReference type="EMBL" id="QXX78703.1"/>
    </source>
</evidence>
<gene>
    <name evidence="4" type="ORF">FE795_06535</name>
</gene>
<accession>A0ABX8SUY6</accession>
<dbReference type="InterPro" id="IPR050832">
    <property type="entry name" value="Bact_Acetyltransf"/>
</dbReference>
<keyword evidence="1" id="KW-0808">Transferase</keyword>
<evidence type="ECO:0000256" key="1">
    <source>
        <dbReference type="ARBA" id="ARBA00022679"/>
    </source>
</evidence>
<sequence length="156" mass="17433">MNPSRKPGHPQQVHGSSLPLSLLLHADPSPRLIETYRHTPHAWRIDDQEHTAAAAIVQPQNAQSWELMNIAVAPSHQGRGLGAQLLSTVIDYVRAQGAHTLTVATGTIGYPLFFYQRAGFRVVAVEPDYFLRYYDEALFEDGLQHKDRLILSLALK</sequence>
<dbReference type="EMBL" id="CP049362">
    <property type="protein sequence ID" value="QXX78703.1"/>
    <property type="molecule type" value="Genomic_DNA"/>
</dbReference>
<dbReference type="SUPFAM" id="SSF55729">
    <property type="entry name" value="Acyl-CoA N-acyltransferases (Nat)"/>
    <property type="match status" value="1"/>
</dbReference>
<dbReference type="Pfam" id="PF00583">
    <property type="entry name" value="Acetyltransf_1"/>
    <property type="match status" value="1"/>
</dbReference>
<name>A0ABX8SUY6_9BURK</name>
<dbReference type="InterPro" id="IPR000182">
    <property type="entry name" value="GNAT_dom"/>
</dbReference>
<organism evidence="4 5">
    <name type="scientific">Alcaligenes ammonioxydans</name>
    <dbReference type="NCBI Taxonomy" id="2582914"/>
    <lineage>
        <taxon>Bacteria</taxon>
        <taxon>Pseudomonadati</taxon>
        <taxon>Pseudomonadota</taxon>
        <taxon>Betaproteobacteria</taxon>
        <taxon>Burkholderiales</taxon>
        <taxon>Alcaligenaceae</taxon>
        <taxon>Alcaligenes</taxon>
    </lineage>
</organism>
<dbReference type="PANTHER" id="PTHR43877">
    <property type="entry name" value="AMINOALKYLPHOSPHONATE N-ACETYLTRANSFERASE-RELATED-RELATED"/>
    <property type="match status" value="1"/>
</dbReference>
<keyword evidence="5" id="KW-1185">Reference proteome</keyword>